<organism evidence="2 3">
    <name type="scientific">Saponaria officinalis</name>
    <name type="common">Common soapwort</name>
    <name type="synonym">Lychnis saponaria</name>
    <dbReference type="NCBI Taxonomy" id="3572"/>
    <lineage>
        <taxon>Eukaryota</taxon>
        <taxon>Viridiplantae</taxon>
        <taxon>Streptophyta</taxon>
        <taxon>Embryophyta</taxon>
        <taxon>Tracheophyta</taxon>
        <taxon>Spermatophyta</taxon>
        <taxon>Magnoliopsida</taxon>
        <taxon>eudicotyledons</taxon>
        <taxon>Gunneridae</taxon>
        <taxon>Pentapetalae</taxon>
        <taxon>Caryophyllales</taxon>
        <taxon>Caryophyllaceae</taxon>
        <taxon>Caryophylleae</taxon>
        <taxon>Saponaria</taxon>
    </lineage>
</organism>
<dbReference type="EMBL" id="JBDFQZ010000002">
    <property type="protein sequence ID" value="KAK9750427.1"/>
    <property type="molecule type" value="Genomic_DNA"/>
</dbReference>
<protein>
    <submittedName>
        <fullName evidence="2">Uncharacterized protein</fullName>
    </submittedName>
</protein>
<evidence type="ECO:0000313" key="2">
    <source>
        <dbReference type="EMBL" id="KAK9750427.1"/>
    </source>
</evidence>
<feature type="chain" id="PRO_5043990865" evidence="1">
    <location>
        <begin position="25"/>
        <end position="50"/>
    </location>
</feature>
<reference evidence="2" key="1">
    <citation type="submission" date="2024-03" db="EMBL/GenBank/DDBJ databases">
        <title>WGS assembly of Saponaria officinalis var. Norfolk2.</title>
        <authorList>
            <person name="Jenkins J."/>
            <person name="Shu S."/>
            <person name="Grimwood J."/>
            <person name="Barry K."/>
            <person name="Goodstein D."/>
            <person name="Schmutz J."/>
            <person name="Leebens-Mack J."/>
            <person name="Osbourn A."/>
        </authorList>
    </citation>
    <scope>NUCLEOTIDE SEQUENCE [LARGE SCALE GENOMIC DNA]</scope>
    <source>
        <strain evidence="2">JIC</strain>
    </source>
</reference>
<sequence length="50" mass="5716">MTTIIKLIITIIFLLVINRSNVDSTISKKINRSSHFPTHFICSVIKKTKT</sequence>
<keyword evidence="3" id="KW-1185">Reference proteome</keyword>
<comment type="caution">
    <text evidence="2">The sequence shown here is derived from an EMBL/GenBank/DDBJ whole genome shotgun (WGS) entry which is preliminary data.</text>
</comment>
<gene>
    <name evidence="2" type="ORF">RND81_02G196100</name>
</gene>
<feature type="signal peptide" evidence="1">
    <location>
        <begin position="1"/>
        <end position="24"/>
    </location>
</feature>
<keyword evidence="1" id="KW-0732">Signal</keyword>
<name>A0AAW1MZ37_SAPOF</name>
<dbReference type="AlphaFoldDB" id="A0AAW1MZ37"/>
<dbReference type="Proteomes" id="UP001443914">
    <property type="component" value="Unassembled WGS sequence"/>
</dbReference>
<evidence type="ECO:0000313" key="3">
    <source>
        <dbReference type="Proteomes" id="UP001443914"/>
    </source>
</evidence>
<evidence type="ECO:0000256" key="1">
    <source>
        <dbReference type="SAM" id="SignalP"/>
    </source>
</evidence>
<accession>A0AAW1MZ37</accession>
<proteinExistence type="predicted"/>